<comment type="caution">
    <text evidence="3">The sequence shown here is derived from an EMBL/GenBank/DDBJ whole genome shotgun (WGS) entry which is preliminary data.</text>
</comment>
<keyword evidence="4" id="KW-1185">Reference proteome</keyword>
<evidence type="ECO:0000313" key="4">
    <source>
        <dbReference type="Proteomes" id="UP001597102"/>
    </source>
</evidence>
<feature type="signal peptide" evidence="2">
    <location>
        <begin position="1"/>
        <end position="32"/>
    </location>
</feature>
<reference evidence="4" key="1">
    <citation type="journal article" date="2019" name="Int. J. Syst. Evol. Microbiol.">
        <title>The Global Catalogue of Microorganisms (GCM) 10K type strain sequencing project: providing services to taxonomists for standard genome sequencing and annotation.</title>
        <authorList>
            <consortium name="The Broad Institute Genomics Platform"/>
            <consortium name="The Broad Institute Genome Sequencing Center for Infectious Disease"/>
            <person name="Wu L."/>
            <person name="Ma J."/>
        </authorList>
    </citation>
    <scope>NUCLEOTIDE SEQUENCE [LARGE SCALE GENOMIC DNA]</scope>
    <source>
        <strain evidence="4">CCUG 61697</strain>
    </source>
</reference>
<feature type="chain" id="PRO_5046990719" evidence="2">
    <location>
        <begin position="33"/>
        <end position="224"/>
    </location>
</feature>
<keyword evidence="2" id="KW-0732">Signal</keyword>
<dbReference type="EMBL" id="JBHTJO010000001">
    <property type="protein sequence ID" value="MFD0987159.1"/>
    <property type="molecule type" value="Genomic_DNA"/>
</dbReference>
<evidence type="ECO:0000256" key="1">
    <source>
        <dbReference type="SAM" id="MobiDB-lite"/>
    </source>
</evidence>
<organism evidence="3 4">
    <name type="scientific">Methyloligella solikamskensis</name>
    <dbReference type="NCBI Taxonomy" id="1177756"/>
    <lineage>
        <taxon>Bacteria</taxon>
        <taxon>Pseudomonadati</taxon>
        <taxon>Pseudomonadota</taxon>
        <taxon>Alphaproteobacteria</taxon>
        <taxon>Hyphomicrobiales</taxon>
        <taxon>Hyphomicrobiaceae</taxon>
        <taxon>Methyloligella</taxon>
    </lineage>
</organism>
<proteinExistence type="predicted"/>
<feature type="compositionally biased region" description="Low complexity" evidence="1">
    <location>
        <begin position="156"/>
        <end position="173"/>
    </location>
</feature>
<name>A0ABW3JA68_9HYPH</name>
<protein>
    <submittedName>
        <fullName evidence="3">Uncharacterized protein</fullName>
    </submittedName>
</protein>
<evidence type="ECO:0000313" key="3">
    <source>
        <dbReference type="EMBL" id="MFD0987159.1"/>
    </source>
</evidence>
<feature type="compositionally biased region" description="Low complexity" evidence="1">
    <location>
        <begin position="180"/>
        <end position="192"/>
    </location>
</feature>
<dbReference type="RefSeq" id="WP_379088618.1">
    <property type="nucleotide sequence ID" value="NZ_JBHTJO010000001.1"/>
</dbReference>
<feature type="compositionally biased region" description="Basic and acidic residues" evidence="1">
    <location>
        <begin position="115"/>
        <end position="124"/>
    </location>
</feature>
<dbReference type="Proteomes" id="UP001597102">
    <property type="component" value="Unassembled WGS sequence"/>
</dbReference>
<evidence type="ECO:0000256" key="2">
    <source>
        <dbReference type="SAM" id="SignalP"/>
    </source>
</evidence>
<feature type="region of interest" description="Disordered" evidence="1">
    <location>
        <begin position="115"/>
        <end position="203"/>
    </location>
</feature>
<gene>
    <name evidence="3" type="ORF">ACFQ2F_08615</name>
</gene>
<sequence length="224" mass="23735">MPKRLAPVFAPRAAAVAGFVALLVVASPAALAQTAEFCVRCSGPNQTYRCKVTGVGKQYSDAAKLFCVLSTTKSEGHAKCTASRDPNCRGPEKVYAYSGGALPDLLQQNSGVQDYKNRMSREQQKFATPEEEGRSTLFDLGKGMIDGTKSRFGYGAEETPAPAAPSPQATAPRAAPPPASAQRPSAPAATAPSPEPESEESFAHRSYRCMKSFFFNCGSEDASN</sequence>
<accession>A0ABW3JA68</accession>